<dbReference type="EMBL" id="DSRU01000123">
    <property type="protein sequence ID" value="HFM97918.1"/>
    <property type="molecule type" value="Genomic_DNA"/>
</dbReference>
<evidence type="ECO:0000313" key="1">
    <source>
        <dbReference type="EMBL" id="HFM97918.1"/>
    </source>
</evidence>
<dbReference type="AlphaFoldDB" id="A0A7C3PFQ9"/>
<sequence length="333" mass="36853">MTQPLDATLQQDLLLKLIEAASTAKELEIARQAVALLAPGWQNQTRSLGWRAVATGYAAAGQYEQAIQLLSQIEDTPDYPSRILTQLAIAQAYSDNGQPAAATQQLNQALQPLQTLDNTSAKLEALSRVAAQFAQLGQSQRAVEVQTQALKLTKAVSSNTPSKTYVIEQFISQYLNAEQYLLALQLVQTLENEAEHDRQLQRVLQQMLEVGDLATARQAVKKIRNPQQRIAFWVRTSDYYSGIGQPEQAAEILAQAFEIAQALPGIDENRFTEAAQIDPSIPIDDEFDRGSLITSIAIRYAELNQFDLANQTAKALRSPADQQQLLQRLACYK</sequence>
<dbReference type="Gene3D" id="1.25.40.10">
    <property type="entry name" value="Tetratricopeptide repeat domain"/>
    <property type="match status" value="1"/>
</dbReference>
<evidence type="ECO:0008006" key="2">
    <source>
        <dbReference type="Google" id="ProtNLM"/>
    </source>
</evidence>
<dbReference type="InterPro" id="IPR011990">
    <property type="entry name" value="TPR-like_helical_dom_sf"/>
</dbReference>
<protein>
    <recommendedName>
        <fullName evidence="2">Tetratricopeptide repeat protein</fullName>
    </recommendedName>
</protein>
<dbReference type="SUPFAM" id="SSF48452">
    <property type="entry name" value="TPR-like"/>
    <property type="match status" value="1"/>
</dbReference>
<reference evidence="1" key="1">
    <citation type="journal article" date="2020" name="mSystems">
        <title>Genome- and Community-Level Interaction Insights into Carbon Utilization and Element Cycling Functions of Hydrothermarchaeota in Hydrothermal Sediment.</title>
        <authorList>
            <person name="Zhou Z."/>
            <person name="Liu Y."/>
            <person name="Xu W."/>
            <person name="Pan J."/>
            <person name="Luo Z.H."/>
            <person name="Li M."/>
        </authorList>
    </citation>
    <scope>NUCLEOTIDE SEQUENCE [LARGE SCALE GENOMIC DNA]</scope>
    <source>
        <strain evidence="1">SpSt-418</strain>
    </source>
</reference>
<proteinExistence type="predicted"/>
<comment type="caution">
    <text evidence="1">The sequence shown here is derived from an EMBL/GenBank/DDBJ whole genome shotgun (WGS) entry which is preliminary data.</text>
</comment>
<gene>
    <name evidence="1" type="ORF">ENR64_09155</name>
</gene>
<organism evidence="1">
    <name type="scientific">Oscillatoriales cyanobacterium SpSt-418</name>
    <dbReference type="NCBI Taxonomy" id="2282169"/>
    <lineage>
        <taxon>Bacteria</taxon>
        <taxon>Bacillati</taxon>
        <taxon>Cyanobacteriota</taxon>
        <taxon>Cyanophyceae</taxon>
        <taxon>Oscillatoriophycideae</taxon>
        <taxon>Oscillatoriales</taxon>
    </lineage>
</organism>
<accession>A0A7C3PFQ9</accession>
<name>A0A7C3PFQ9_9CYAN</name>